<dbReference type="GO" id="GO:0020037">
    <property type="term" value="F:heme binding"/>
    <property type="evidence" value="ECO:0007669"/>
    <property type="project" value="InterPro"/>
</dbReference>
<dbReference type="PANTHER" id="PTHR33751">
    <property type="entry name" value="CBB3-TYPE CYTOCHROME C OXIDASE SUBUNIT FIXP"/>
    <property type="match status" value="1"/>
</dbReference>
<feature type="domain" description="Cytochrome c" evidence="8">
    <location>
        <begin position="147"/>
        <end position="229"/>
    </location>
</feature>
<protein>
    <submittedName>
        <fullName evidence="9">C-type cytochrome</fullName>
    </submittedName>
</protein>
<dbReference type="Pfam" id="PF00034">
    <property type="entry name" value="Cytochrom_C"/>
    <property type="match status" value="2"/>
</dbReference>
<proteinExistence type="predicted"/>
<gene>
    <name evidence="9" type="ORF">IPK02_20305</name>
</gene>
<sequence length="244" mass="26457">MSKLILVVSLAIIAAGAADAAPPAAKSPGIENNDYQGNSPAGERIAALQLKGDKKRGEEVYEVCVACHLPSGAGRPDGTIPQLAGQHTSVLIKQMADIRAGLRDNPTMYPFAATLTDPQELADVSAYIAQLCIPTDRGRYEGKDAGKQLATGKELYEKGCRECHGASGEGVKDKFYPVIAGQHYQYLLRQMTEIRDGRRRNANPDMVRIIRKYDNDQLVAISAYQSSLVMPGNRCKTQAPARKK</sequence>
<feature type="chain" id="PRO_5037783186" evidence="7">
    <location>
        <begin position="21"/>
        <end position="244"/>
    </location>
</feature>
<dbReference type="AlphaFoldDB" id="A0A935TAM2"/>
<dbReference type="InterPro" id="IPR050597">
    <property type="entry name" value="Cytochrome_c_Oxidase_Subunit"/>
</dbReference>
<dbReference type="PANTHER" id="PTHR33751:SF9">
    <property type="entry name" value="CYTOCHROME C4"/>
    <property type="match status" value="1"/>
</dbReference>
<organism evidence="9 10">
    <name type="scientific">Candidatus Accumulibacter affinis</name>
    <dbReference type="NCBI Taxonomy" id="2954384"/>
    <lineage>
        <taxon>Bacteria</taxon>
        <taxon>Pseudomonadati</taxon>
        <taxon>Pseudomonadota</taxon>
        <taxon>Betaproteobacteria</taxon>
        <taxon>Candidatus Accumulibacter</taxon>
    </lineage>
</organism>
<feature type="domain" description="Cytochrome c" evidence="8">
    <location>
        <begin position="52"/>
        <end position="132"/>
    </location>
</feature>
<evidence type="ECO:0000256" key="1">
    <source>
        <dbReference type="ARBA" id="ARBA00022448"/>
    </source>
</evidence>
<keyword evidence="5 6" id="KW-0408">Iron</keyword>
<dbReference type="InterPro" id="IPR036909">
    <property type="entry name" value="Cyt_c-like_dom_sf"/>
</dbReference>
<dbReference type="EMBL" id="JADJOT010000011">
    <property type="protein sequence ID" value="MBK7956100.1"/>
    <property type="molecule type" value="Genomic_DNA"/>
</dbReference>
<dbReference type="SUPFAM" id="SSF46626">
    <property type="entry name" value="Cytochrome c"/>
    <property type="match status" value="2"/>
</dbReference>
<evidence type="ECO:0000256" key="4">
    <source>
        <dbReference type="ARBA" id="ARBA00022982"/>
    </source>
</evidence>
<dbReference type="PROSITE" id="PS51007">
    <property type="entry name" value="CYTC"/>
    <property type="match status" value="2"/>
</dbReference>
<keyword evidence="1" id="KW-0813">Transport</keyword>
<keyword evidence="4" id="KW-0249">Electron transport</keyword>
<name>A0A935TAM2_9PROT</name>
<evidence type="ECO:0000256" key="3">
    <source>
        <dbReference type="ARBA" id="ARBA00022723"/>
    </source>
</evidence>
<dbReference type="GO" id="GO:0046872">
    <property type="term" value="F:metal ion binding"/>
    <property type="evidence" value="ECO:0007669"/>
    <property type="project" value="UniProtKB-KW"/>
</dbReference>
<evidence type="ECO:0000256" key="5">
    <source>
        <dbReference type="ARBA" id="ARBA00023004"/>
    </source>
</evidence>
<keyword evidence="2 6" id="KW-0349">Heme</keyword>
<dbReference type="Gene3D" id="1.10.760.10">
    <property type="entry name" value="Cytochrome c-like domain"/>
    <property type="match status" value="2"/>
</dbReference>
<evidence type="ECO:0000259" key="8">
    <source>
        <dbReference type="PROSITE" id="PS51007"/>
    </source>
</evidence>
<evidence type="ECO:0000313" key="9">
    <source>
        <dbReference type="EMBL" id="MBK7956100.1"/>
    </source>
</evidence>
<evidence type="ECO:0000313" key="10">
    <source>
        <dbReference type="Proteomes" id="UP000706151"/>
    </source>
</evidence>
<evidence type="ECO:0000256" key="6">
    <source>
        <dbReference type="PROSITE-ProRule" id="PRU00433"/>
    </source>
</evidence>
<comment type="caution">
    <text evidence="9">The sequence shown here is derived from an EMBL/GenBank/DDBJ whole genome shotgun (WGS) entry which is preliminary data.</text>
</comment>
<accession>A0A935TAM2</accession>
<reference evidence="9 10" key="1">
    <citation type="submission" date="2020-10" db="EMBL/GenBank/DDBJ databases">
        <title>Connecting structure to function with the recovery of over 1000 high-quality activated sludge metagenome-assembled genomes encoding full-length rRNA genes using long-read sequencing.</title>
        <authorList>
            <person name="Singleton C.M."/>
            <person name="Petriglieri F."/>
            <person name="Kristensen J.M."/>
            <person name="Kirkegaard R.H."/>
            <person name="Michaelsen T.Y."/>
            <person name="Andersen M.H."/>
            <person name="Karst S.M."/>
            <person name="Dueholm M.S."/>
            <person name="Nielsen P.H."/>
            <person name="Albertsen M."/>
        </authorList>
    </citation>
    <scope>NUCLEOTIDE SEQUENCE [LARGE SCALE GENOMIC DNA]</scope>
    <source>
        <strain evidence="9">Fred_18-Q3-R57-64_BAT3C.720</strain>
    </source>
</reference>
<dbReference type="InterPro" id="IPR009056">
    <property type="entry name" value="Cyt_c-like_dom"/>
</dbReference>
<dbReference type="Proteomes" id="UP000706151">
    <property type="component" value="Unassembled WGS sequence"/>
</dbReference>
<evidence type="ECO:0000256" key="7">
    <source>
        <dbReference type="SAM" id="SignalP"/>
    </source>
</evidence>
<evidence type="ECO:0000256" key="2">
    <source>
        <dbReference type="ARBA" id="ARBA00022617"/>
    </source>
</evidence>
<feature type="signal peptide" evidence="7">
    <location>
        <begin position="1"/>
        <end position="20"/>
    </location>
</feature>
<keyword evidence="7" id="KW-0732">Signal</keyword>
<keyword evidence="3 6" id="KW-0479">Metal-binding</keyword>
<dbReference type="GO" id="GO:0009055">
    <property type="term" value="F:electron transfer activity"/>
    <property type="evidence" value="ECO:0007669"/>
    <property type="project" value="InterPro"/>
</dbReference>